<gene>
    <name evidence="1" type="ORF">W822_17460</name>
</gene>
<comment type="caution">
    <text evidence="1">The sequence shown here is derived from an EMBL/GenBank/DDBJ whole genome shotgun (WGS) entry which is preliminary data.</text>
</comment>
<proteinExistence type="predicted"/>
<keyword evidence="2" id="KW-1185">Reference proteome</keyword>
<protein>
    <submittedName>
        <fullName evidence="1">Uncharacterized protein</fullName>
    </submittedName>
</protein>
<dbReference type="PATRIC" id="fig|1424334.3.peg.3508"/>
<dbReference type="EMBL" id="AYXT01000012">
    <property type="protein sequence ID" value="ETF01394.1"/>
    <property type="molecule type" value="Genomic_DNA"/>
</dbReference>
<reference evidence="1 2" key="1">
    <citation type="journal article" date="2014" name="Genome Announc.">
        <title>Draft Genome Sequence of Advenella kashmirensis Strain W13003, a Polycyclic Aromatic Hydrocarbon-Degrading Bacterium.</title>
        <authorList>
            <person name="Wang X."/>
            <person name="Jin D."/>
            <person name="Zhou L."/>
            <person name="Wu L."/>
            <person name="An W."/>
            <person name="Zhao L."/>
        </authorList>
    </citation>
    <scope>NUCLEOTIDE SEQUENCE [LARGE SCALE GENOMIC DNA]</scope>
    <source>
        <strain evidence="1 2">W13003</strain>
    </source>
</reference>
<sequence length="42" mass="4773">MIRIYIYGAGAVAQQFYRYLPMKSQCVANAPSLSYPFAQPEK</sequence>
<dbReference type="Proteomes" id="UP000018733">
    <property type="component" value="Unassembled WGS sequence"/>
</dbReference>
<organism evidence="1 2">
    <name type="scientific">Advenella kashmirensis W13003</name>
    <dbReference type="NCBI Taxonomy" id="1424334"/>
    <lineage>
        <taxon>Bacteria</taxon>
        <taxon>Pseudomonadati</taxon>
        <taxon>Pseudomonadota</taxon>
        <taxon>Betaproteobacteria</taxon>
        <taxon>Burkholderiales</taxon>
        <taxon>Alcaligenaceae</taxon>
    </lineage>
</organism>
<evidence type="ECO:0000313" key="2">
    <source>
        <dbReference type="Proteomes" id="UP000018733"/>
    </source>
</evidence>
<dbReference type="AlphaFoldDB" id="V8QQX7"/>
<name>V8QQX7_9BURK</name>
<dbReference type="HOGENOM" id="CLU_3246090_0_0_4"/>
<accession>V8QQX7</accession>
<evidence type="ECO:0000313" key="1">
    <source>
        <dbReference type="EMBL" id="ETF01394.1"/>
    </source>
</evidence>